<dbReference type="GO" id="GO:0016779">
    <property type="term" value="F:nucleotidyltransferase activity"/>
    <property type="evidence" value="ECO:0007669"/>
    <property type="project" value="InterPro"/>
</dbReference>
<dbReference type="SUPFAM" id="SSF81301">
    <property type="entry name" value="Nucleotidyltransferase"/>
    <property type="match status" value="1"/>
</dbReference>
<dbReference type="GO" id="GO:0003723">
    <property type="term" value="F:RNA binding"/>
    <property type="evidence" value="ECO:0007669"/>
    <property type="project" value="UniProtKB-KW"/>
</dbReference>
<reference evidence="6 7" key="1">
    <citation type="journal article" date="2010" name="Cell">
        <title>The genome of Naegleria gruberi illuminates early eukaryotic versatility.</title>
        <authorList>
            <person name="Fritz-Laylin L.K."/>
            <person name="Prochnik S.E."/>
            <person name="Ginger M.L."/>
            <person name="Dacks J.B."/>
            <person name="Carpenter M.L."/>
            <person name="Field M.C."/>
            <person name="Kuo A."/>
            <person name="Paredez A."/>
            <person name="Chapman J."/>
            <person name="Pham J."/>
            <person name="Shu S."/>
            <person name="Neupane R."/>
            <person name="Cipriano M."/>
            <person name="Mancuso J."/>
            <person name="Tu H."/>
            <person name="Salamov A."/>
            <person name="Lindquist E."/>
            <person name="Shapiro H."/>
            <person name="Lucas S."/>
            <person name="Grigoriev I.V."/>
            <person name="Cande W.Z."/>
            <person name="Fulton C."/>
            <person name="Rokhsar D.S."/>
            <person name="Dawson S.C."/>
        </authorList>
    </citation>
    <scope>NUCLEOTIDE SEQUENCE [LARGE SCALE GENOMIC DNA]</scope>
    <source>
        <strain evidence="6 7">NEG-M</strain>
    </source>
</reference>
<evidence type="ECO:0000313" key="7">
    <source>
        <dbReference type="Proteomes" id="UP000006671"/>
    </source>
</evidence>
<dbReference type="GO" id="GO:0001680">
    <property type="term" value="P:tRNA 3'-terminal CCA addition"/>
    <property type="evidence" value="ECO:0007669"/>
    <property type="project" value="UniProtKB-ARBA"/>
</dbReference>
<dbReference type="Gene3D" id="3.30.460.10">
    <property type="entry name" value="Beta Polymerase, domain 2"/>
    <property type="match status" value="1"/>
</dbReference>
<evidence type="ECO:0000256" key="3">
    <source>
        <dbReference type="RuleBase" id="RU003953"/>
    </source>
</evidence>
<sequence length="555" mass="63123">MPSTSSSPATPTNDQSHQSTATNQNNQQSICKFGPNCPNYDQCTSLHPCRYGEDCRRISRVVNKTQKLQDIVHCSKCFHICKWGEKCKYLNDEEHVNMFLHTCTKSNCKDEVHKERFRHKCKYGKNCRSLDGKYENWEHYVKFIHPRTNGVMRHVEKQMYYLFSEISNDESNSKTAQSDIPGLTLVKKSTLKPQVKDRKRSAKCEISTIDGKSTEYYFIGYEKGAGNSSTSKVVCFKETGKGVFEGHIKVVAESSCVFDGNAKIEQPWYHSKVNVYRNTVISQVFDEILKQGLNGVSPNATYIDVMKYMIEQHDIPIFIVGGAVRDVIREVIVEKKTNALQIMNNIKDIDIGFGCDPQTFHGRLTRKYKSGVPIPGPRGLVQVGSSNGSDLFLEGKAINGLNNDNKSVKAQIAQCYGTNLRGENICRDFTCNSLWYDPINKCIIDTIGNGQGIKDVISKNLRIPVKPRDWEFWVSGNPTKLMRFYKFLLKGYSADAKTKSFIIEQVKSGKFISDMEIRTQYTKGIGKANKARLENLLRSDFGDQFYNNYFANHIK</sequence>
<dbReference type="InterPro" id="IPR043519">
    <property type="entry name" value="NT_sf"/>
</dbReference>
<dbReference type="GeneID" id="8857879"/>
<dbReference type="InterPro" id="IPR002646">
    <property type="entry name" value="PolA_pol_head_dom"/>
</dbReference>
<evidence type="ECO:0000313" key="6">
    <source>
        <dbReference type="EMBL" id="EFC37990.1"/>
    </source>
</evidence>
<dbReference type="KEGG" id="ngr:NAEGRDRAFT_53363"/>
<gene>
    <name evidence="6" type="ORF">NAEGRDRAFT_53363</name>
</gene>
<name>D2VYX4_NAEGR</name>
<dbReference type="Pfam" id="PF01743">
    <property type="entry name" value="PolyA_pol"/>
    <property type="match status" value="1"/>
</dbReference>
<comment type="similarity">
    <text evidence="1 3">Belongs to the tRNA nucleotidyltransferase/poly(A) polymerase family.</text>
</comment>
<feature type="region of interest" description="Disordered" evidence="4">
    <location>
        <begin position="1"/>
        <end position="21"/>
    </location>
</feature>
<dbReference type="VEuPathDB" id="AmoebaDB:NAEGRDRAFT_53363"/>
<evidence type="ECO:0000256" key="2">
    <source>
        <dbReference type="ARBA" id="ARBA00022679"/>
    </source>
</evidence>
<dbReference type="InParanoid" id="D2VYX4"/>
<evidence type="ECO:0000256" key="4">
    <source>
        <dbReference type="SAM" id="MobiDB-lite"/>
    </source>
</evidence>
<protein>
    <submittedName>
        <fullName evidence="6">Predicted protein</fullName>
    </submittedName>
</protein>
<keyword evidence="2 3" id="KW-0808">Transferase</keyword>
<keyword evidence="7" id="KW-1185">Reference proteome</keyword>
<dbReference type="RefSeq" id="XP_002670734.1">
    <property type="nucleotide sequence ID" value="XM_002670688.1"/>
</dbReference>
<evidence type="ECO:0000259" key="5">
    <source>
        <dbReference type="Pfam" id="PF01743"/>
    </source>
</evidence>
<evidence type="ECO:0000256" key="1">
    <source>
        <dbReference type="ARBA" id="ARBA00007265"/>
    </source>
</evidence>
<accession>D2VYX4</accession>
<organism evidence="7">
    <name type="scientific">Naegleria gruberi</name>
    <name type="common">Amoeba</name>
    <dbReference type="NCBI Taxonomy" id="5762"/>
    <lineage>
        <taxon>Eukaryota</taxon>
        <taxon>Discoba</taxon>
        <taxon>Heterolobosea</taxon>
        <taxon>Tetramitia</taxon>
        <taxon>Eutetramitia</taxon>
        <taxon>Vahlkampfiidae</taxon>
        <taxon>Naegleria</taxon>
    </lineage>
</organism>
<feature type="domain" description="Poly A polymerase head" evidence="5">
    <location>
        <begin position="317"/>
        <end position="462"/>
    </location>
</feature>
<keyword evidence="3" id="KW-0694">RNA-binding</keyword>
<dbReference type="AlphaFoldDB" id="D2VYX4"/>
<dbReference type="OrthoDB" id="445712at2759"/>
<dbReference type="Proteomes" id="UP000006671">
    <property type="component" value="Unassembled WGS sequence"/>
</dbReference>
<dbReference type="EMBL" id="GG738912">
    <property type="protein sequence ID" value="EFC37990.1"/>
    <property type="molecule type" value="Genomic_DNA"/>
</dbReference>
<proteinExistence type="inferred from homology"/>